<keyword evidence="2" id="KW-1185">Reference proteome</keyword>
<dbReference type="EMBL" id="JAEQNE010000013">
    <property type="protein sequence ID" value="MBL0395195.1"/>
    <property type="molecule type" value="Genomic_DNA"/>
</dbReference>
<evidence type="ECO:0000313" key="1">
    <source>
        <dbReference type="EMBL" id="MBL0395195.1"/>
    </source>
</evidence>
<dbReference type="RefSeq" id="WP_201677870.1">
    <property type="nucleotide sequence ID" value="NZ_JAEQNE010000013.1"/>
</dbReference>
<sequence length="121" mass="13408">MSLRFDVEHRDGYSVVRVEGAPSLGQFLSFLHLIGVETAGWQVRRVLFDLRGIETLTTFTEHYSIGGEAARQLAHLQRVAALLEPHRITRAGEKTAQQEGMNLMAFTDEAEAVAWLTASPG</sequence>
<comment type="caution">
    <text evidence="1">The sequence shown here is derived from an EMBL/GenBank/DDBJ whole genome shotgun (WGS) entry which is preliminary data.</text>
</comment>
<accession>A0A936Z4U8</accession>
<proteinExistence type="predicted"/>
<evidence type="ECO:0000313" key="2">
    <source>
        <dbReference type="Proteomes" id="UP000599109"/>
    </source>
</evidence>
<protein>
    <recommendedName>
        <fullName evidence="3">STAS/SEC14 domain-containing protein</fullName>
    </recommendedName>
</protein>
<dbReference type="Proteomes" id="UP000599109">
    <property type="component" value="Unassembled WGS sequence"/>
</dbReference>
<reference evidence="1 2" key="1">
    <citation type="journal article" date="2017" name="Int. J. Syst. Evol. Microbiol.">
        <title>Ramlibacter monticola sp. nov., isolated from forest soil.</title>
        <authorList>
            <person name="Chaudhary D.K."/>
            <person name="Kim J."/>
        </authorList>
    </citation>
    <scope>NUCLEOTIDE SEQUENCE [LARGE SCALE GENOMIC DNA]</scope>
    <source>
        <strain evidence="1 2">KACC 19175</strain>
    </source>
</reference>
<evidence type="ECO:0008006" key="3">
    <source>
        <dbReference type="Google" id="ProtNLM"/>
    </source>
</evidence>
<organism evidence="1 2">
    <name type="scientific">Ramlibacter monticola</name>
    <dbReference type="NCBI Taxonomy" id="1926872"/>
    <lineage>
        <taxon>Bacteria</taxon>
        <taxon>Pseudomonadati</taxon>
        <taxon>Pseudomonadota</taxon>
        <taxon>Betaproteobacteria</taxon>
        <taxon>Burkholderiales</taxon>
        <taxon>Comamonadaceae</taxon>
        <taxon>Ramlibacter</taxon>
    </lineage>
</organism>
<name>A0A936Z4U8_9BURK</name>
<gene>
    <name evidence="1" type="ORF">JJ685_28955</name>
</gene>
<dbReference type="AlphaFoldDB" id="A0A936Z4U8"/>